<proteinExistence type="predicted"/>
<dbReference type="Proteomes" id="UP000183794">
    <property type="component" value="Unassembled WGS sequence"/>
</dbReference>
<reference evidence="1 3" key="1">
    <citation type="submission" date="2016-11" db="EMBL/GenBank/DDBJ databases">
        <authorList>
            <person name="Klemetsen T."/>
        </authorList>
    </citation>
    <scope>NUCLEOTIDE SEQUENCE [LARGE SCALE GENOMIC DNA]</scope>
    <source>
        <strain evidence="1">MT 2528</strain>
    </source>
</reference>
<evidence type="ECO:0000313" key="2">
    <source>
        <dbReference type="EMBL" id="SGY83247.1"/>
    </source>
</evidence>
<dbReference type="EMBL" id="FPLJ01000009">
    <property type="protein sequence ID" value="SGY82596.1"/>
    <property type="molecule type" value="Genomic_DNA"/>
</dbReference>
<dbReference type="KEGG" id="mvs:MVIS_0546"/>
<gene>
    <name evidence="1" type="ORF">MT2528_0264</name>
    <name evidence="2" type="ORF">NVI5450_0248</name>
</gene>
<evidence type="ECO:0000313" key="4">
    <source>
        <dbReference type="Proteomes" id="UP000183794"/>
    </source>
</evidence>
<accession>A0A090IA30</accession>
<evidence type="ECO:0000313" key="1">
    <source>
        <dbReference type="EMBL" id="SGY82596.1"/>
    </source>
</evidence>
<name>A0A090IA30_9GAMM</name>
<dbReference type="HOGENOM" id="CLU_034459_0_0_6"/>
<dbReference type="OrthoDB" id="1432332at2"/>
<protein>
    <submittedName>
        <fullName evidence="2">Uncharacterized protein</fullName>
    </submittedName>
</protein>
<sequence>MNFKRRDFIKTGLLGGSGIFLSSPLSALPQFSLSEQTGVMTVSFSGTACTRDEGEVSREGSDKDIYLPSTGYIPVRIINELGGVGKTVRGAGENDWAHTRNTSEPLLISGPLKAPDDLLDDIRGYTSGDQRSSYKESILGWTMPALALHGANVAAASKADTFNFIGHSRGACECIMAAWFLYAYGDEKTRNTPVNILAIDPVPGPGTWWSILTQLPPNVVNYVGIYSWDQSYNLNVQDHAFQALVPRPNGRMRDEDNNITIHEQSWWDWIKRYPGWGVMANNVQQADPLLPDDKRPQPKGYELYACRGRHGTIAGNTTADGNYDPKNTSKNVAPVPELIYKIARGYLTEWGSKFSTPCAVAKSVLELRQEIHTFHREFDVMGGGATRNSNSFSKRPYVRRISSLWGRNPNDTYYMEDVVGDPPYKLAYPVTKERKGKGWVDWKFL</sequence>
<keyword evidence="3" id="KW-1185">Reference proteome</keyword>
<organism evidence="2 4">
    <name type="scientific">Moritella viscosa</name>
    <dbReference type="NCBI Taxonomy" id="80854"/>
    <lineage>
        <taxon>Bacteria</taxon>
        <taxon>Pseudomonadati</taxon>
        <taxon>Pseudomonadota</taxon>
        <taxon>Gammaproteobacteria</taxon>
        <taxon>Alteromonadales</taxon>
        <taxon>Moritellaceae</taxon>
        <taxon>Moritella</taxon>
    </lineage>
</organism>
<dbReference type="EMBL" id="FPLD01000007">
    <property type="protein sequence ID" value="SGY83247.1"/>
    <property type="molecule type" value="Genomic_DNA"/>
</dbReference>
<dbReference type="AlphaFoldDB" id="A0A090IA30"/>
<dbReference type="RefSeq" id="WP_045108996.1">
    <property type="nucleotide sequence ID" value="NZ_CAWQZC010000098.1"/>
</dbReference>
<dbReference type="GeneID" id="61293999"/>
<evidence type="ECO:0000313" key="3">
    <source>
        <dbReference type="Proteomes" id="UP000182660"/>
    </source>
</evidence>
<dbReference type="PATRIC" id="fig|80854.5.peg.575"/>
<dbReference type="Proteomes" id="UP000182660">
    <property type="component" value="Unassembled WGS sequence"/>
</dbReference>
<reference evidence="2 4" key="2">
    <citation type="submission" date="2016-11" db="EMBL/GenBank/DDBJ databases">
        <authorList>
            <person name="Jaros S."/>
            <person name="Januszkiewicz K."/>
            <person name="Wedrychowicz H."/>
        </authorList>
    </citation>
    <scope>NUCLEOTIDE SEQUENCE [LARGE SCALE GENOMIC DNA]</scope>
    <source>
        <strain evidence="2">NVI 5450</strain>
    </source>
</reference>